<keyword evidence="2" id="KW-1185">Reference proteome</keyword>
<gene>
    <name evidence="1" type="ORF">AA12717_1416</name>
</gene>
<evidence type="ECO:0000313" key="2">
    <source>
        <dbReference type="Proteomes" id="UP001060895"/>
    </source>
</evidence>
<sequence>MPAPIYSISDFASAILRLLPRGPIWPRASDSTVSAVASVWAPAFQRSAARAAHLLTDAFPSTAIELLPAWESALGLPDPCAGSNPLLSQRQAQVVSRLTDNGGSSAEYYINLAKSLGYDITITMFTPSRFGQARFGSPYLGRAWAYVWQINCSDIGIQSAQFAKSLFGNPYRTWGLNVLGCEMRARAPARTTLIFNFSAGNPTPLDQFILNIGTLS</sequence>
<dbReference type="EMBL" id="BAQP01000065">
    <property type="protein sequence ID" value="GBQ23175.1"/>
    <property type="molecule type" value="Genomic_DNA"/>
</dbReference>
<dbReference type="InterPro" id="IPR018755">
    <property type="entry name" value="Phage_Mu_Gp48"/>
</dbReference>
<dbReference type="Pfam" id="PF10076">
    <property type="entry name" value="Phage_Mu_Gp48"/>
    <property type="match status" value="1"/>
</dbReference>
<dbReference type="RefSeq" id="WP_182996585.1">
    <property type="nucleotide sequence ID" value="NZ_BAQP01000065.1"/>
</dbReference>
<protein>
    <submittedName>
        <fullName evidence="1">Bacteriophage tail protein</fullName>
    </submittedName>
</protein>
<evidence type="ECO:0000313" key="1">
    <source>
        <dbReference type="EMBL" id="GBQ23175.1"/>
    </source>
</evidence>
<comment type="caution">
    <text evidence="1">The sequence shown here is derived from an EMBL/GenBank/DDBJ whole genome shotgun (WGS) entry which is preliminary data.</text>
</comment>
<organism evidence="1 2">
    <name type="scientific">Gluconacetobacter sacchari DSM 12717</name>
    <dbReference type="NCBI Taxonomy" id="1307940"/>
    <lineage>
        <taxon>Bacteria</taxon>
        <taxon>Pseudomonadati</taxon>
        <taxon>Pseudomonadota</taxon>
        <taxon>Alphaproteobacteria</taxon>
        <taxon>Acetobacterales</taxon>
        <taxon>Acetobacteraceae</taxon>
        <taxon>Gluconacetobacter</taxon>
    </lineage>
</organism>
<reference evidence="1" key="1">
    <citation type="submission" date="2013-04" db="EMBL/GenBank/DDBJ databases">
        <title>The genome sequencing project of 58 acetic acid bacteria.</title>
        <authorList>
            <person name="Okamoto-Kainuma A."/>
            <person name="Ishikawa M."/>
            <person name="Umino S."/>
            <person name="Koizumi Y."/>
            <person name="Shiwa Y."/>
            <person name="Yoshikawa H."/>
            <person name="Matsutani M."/>
            <person name="Matsushita K."/>
        </authorList>
    </citation>
    <scope>NUCLEOTIDE SEQUENCE</scope>
    <source>
        <strain evidence="1">DSM 12717</strain>
    </source>
</reference>
<proteinExistence type="predicted"/>
<accession>A0ABQ0P8Q9</accession>
<dbReference type="Proteomes" id="UP001060895">
    <property type="component" value="Unassembled WGS sequence"/>
</dbReference>
<name>A0ABQ0P8Q9_9PROT</name>